<dbReference type="CDD" id="cd00093">
    <property type="entry name" value="HTH_XRE"/>
    <property type="match status" value="1"/>
</dbReference>
<proteinExistence type="predicted"/>
<keyword evidence="3" id="KW-1185">Reference proteome</keyword>
<dbReference type="RefSeq" id="WP_188756157.1">
    <property type="nucleotide sequence ID" value="NZ_BMJY01000008.1"/>
</dbReference>
<dbReference type="PROSITE" id="PS50943">
    <property type="entry name" value="HTH_CROC1"/>
    <property type="match status" value="1"/>
</dbReference>
<dbReference type="InterPro" id="IPR010982">
    <property type="entry name" value="Lambda_DNA-bd_dom_sf"/>
</dbReference>
<evidence type="ECO:0000313" key="2">
    <source>
        <dbReference type="EMBL" id="GGH45009.1"/>
    </source>
</evidence>
<evidence type="ECO:0000259" key="1">
    <source>
        <dbReference type="PROSITE" id="PS50943"/>
    </source>
</evidence>
<dbReference type="Gene3D" id="1.10.260.40">
    <property type="entry name" value="lambda repressor-like DNA-binding domains"/>
    <property type="match status" value="1"/>
</dbReference>
<comment type="caution">
    <text evidence="2">The sequence shown here is derived from an EMBL/GenBank/DDBJ whole genome shotgun (WGS) entry which is preliminary data.</text>
</comment>
<dbReference type="SUPFAM" id="SSF47413">
    <property type="entry name" value="lambda repressor-like DNA-binding domains"/>
    <property type="match status" value="1"/>
</dbReference>
<dbReference type="InterPro" id="IPR001387">
    <property type="entry name" value="Cro/C1-type_HTH"/>
</dbReference>
<sequence>MVDGDWENDFTRAVARNLAALREAQGLTIEAFARRCDEVVGVDGRFKPNTLQALFSGKRKGVTATELFVFAEALHVPILALLIPMGGNRGMPLPSGSMESAQMMWQRLTGYGMTAAEDEAKLVYYELHELAEFVSDLSDLRSQIISFFYSDTEPGGSIQVLATRGVLLEQVRSLMKSCREALRSLERSGISFDRHDPLIAWCLAHRPELLTEDGLLHYSKALVEYYASQQAEGVEGGTAADADR</sequence>
<dbReference type="AlphaFoldDB" id="A0A917IFR2"/>
<dbReference type="Proteomes" id="UP000657592">
    <property type="component" value="Unassembled WGS sequence"/>
</dbReference>
<feature type="domain" description="HTH cro/C1-type" evidence="1">
    <location>
        <begin position="18"/>
        <end position="81"/>
    </location>
</feature>
<protein>
    <recommendedName>
        <fullName evidence="1">HTH cro/C1-type domain-containing protein</fullName>
    </recommendedName>
</protein>
<accession>A0A917IFR2</accession>
<organism evidence="2 3">
    <name type="scientific">Microbacterium album</name>
    <dbReference type="NCBI Taxonomy" id="2053191"/>
    <lineage>
        <taxon>Bacteria</taxon>
        <taxon>Bacillati</taxon>
        <taxon>Actinomycetota</taxon>
        <taxon>Actinomycetes</taxon>
        <taxon>Micrococcales</taxon>
        <taxon>Microbacteriaceae</taxon>
        <taxon>Microbacterium</taxon>
    </lineage>
</organism>
<dbReference type="GO" id="GO:0003677">
    <property type="term" value="F:DNA binding"/>
    <property type="evidence" value="ECO:0007669"/>
    <property type="project" value="InterPro"/>
</dbReference>
<gene>
    <name evidence="2" type="ORF">GCM10010921_20100</name>
</gene>
<dbReference type="SMART" id="SM00530">
    <property type="entry name" value="HTH_XRE"/>
    <property type="match status" value="1"/>
</dbReference>
<reference evidence="2" key="1">
    <citation type="journal article" date="2014" name="Int. J. Syst. Evol. Microbiol.">
        <title>Complete genome sequence of Corynebacterium casei LMG S-19264T (=DSM 44701T), isolated from a smear-ripened cheese.</title>
        <authorList>
            <consortium name="US DOE Joint Genome Institute (JGI-PGF)"/>
            <person name="Walter F."/>
            <person name="Albersmeier A."/>
            <person name="Kalinowski J."/>
            <person name="Ruckert C."/>
        </authorList>
    </citation>
    <scope>NUCLEOTIDE SEQUENCE</scope>
    <source>
        <strain evidence="2">CGMCC 1.15794</strain>
    </source>
</reference>
<dbReference type="EMBL" id="BMJY01000008">
    <property type="protein sequence ID" value="GGH45009.1"/>
    <property type="molecule type" value="Genomic_DNA"/>
</dbReference>
<name>A0A917IFR2_9MICO</name>
<reference evidence="2" key="2">
    <citation type="submission" date="2020-09" db="EMBL/GenBank/DDBJ databases">
        <authorList>
            <person name="Sun Q."/>
            <person name="Zhou Y."/>
        </authorList>
    </citation>
    <scope>NUCLEOTIDE SEQUENCE</scope>
    <source>
        <strain evidence="2">CGMCC 1.15794</strain>
    </source>
</reference>
<evidence type="ECO:0000313" key="3">
    <source>
        <dbReference type="Proteomes" id="UP000657592"/>
    </source>
</evidence>